<reference evidence="1" key="1">
    <citation type="journal article" date="2025" name="Int. J. Syst. Evol. Microbiol.">
        <title>Streptomyces citrinus sp. nov., with yellow diffusible pigment.</title>
        <authorList>
            <person name="He Y."/>
            <person name="Yang E."/>
            <person name="Xu J."/>
            <person name="Sun Y."/>
            <person name="Sun L."/>
        </authorList>
    </citation>
    <scope>NUCLEOTIDE SEQUENCE</scope>
    <source>
        <strain evidence="1">Q6</strain>
    </source>
</reference>
<gene>
    <name evidence="1" type="ORF">V2W30_40980</name>
</gene>
<dbReference type="EMBL" id="CP146023">
    <property type="protein sequence ID" value="WWQ69545.1"/>
    <property type="molecule type" value="Genomic_DNA"/>
</dbReference>
<keyword evidence="1" id="KW-0614">Plasmid</keyword>
<evidence type="ECO:0000313" key="2">
    <source>
        <dbReference type="Proteomes" id="UP001432251"/>
    </source>
</evidence>
<geneLocation type="plasmid" evidence="1 2">
    <name>p1</name>
</geneLocation>
<evidence type="ECO:0000313" key="1">
    <source>
        <dbReference type="EMBL" id="WWQ69545.1"/>
    </source>
</evidence>
<name>A0ACD5AQQ5_9ACTN</name>
<dbReference type="Proteomes" id="UP001432251">
    <property type="component" value="Plasmid p1"/>
</dbReference>
<sequence length="74" mass="8336">MTPPDRYHLTLAIDGRTILRGWWDNAGTADGKFDGFRDEHEAHAGAHLLLTEWDAGREWPLREWPTPAPAEDAG</sequence>
<organism evidence="1 2">
    <name type="scientific">Streptomyces citrinus</name>
    <dbReference type="NCBI Taxonomy" id="3118173"/>
    <lineage>
        <taxon>Bacteria</taxon>
        <taxon>Bacillati</taxon>
        <taxon>Actinomycetota</taxon>
        <taxon>Actinomycetes</taxon>
        <taxon>Kitasatosporales</taxon>
        <taxon>Streptomycetaceae</taxon>
        <taxon>Streptomyces</taxon>
    </lineage>
</organism>
<proteinExistence type="predicted"/>
<keyword evidence="2" id="KW-1185">Reference proteome</keyword>
<accession>A0ACD5AQQ5</accession>
<protein>
    <submittedName>
        <fullName evidence="1">Uncharacterized protein</fullName>
    </submittedName>
</protein>